<dbReference type="PROSITE" id="PS00974">
    <property type="entry name" value="MANNITOL_DHGENASE"/>
    <property type="match status" value="1"/>
</dbReference>
<feature type="domain" description="Mannitol dehydrogenase N-terminal" evidence="7">
    <location>
        <begin position="1"/>
        <end position="183"/>
    </location>
</feature>
<dbReference type="GO" id="GO:0005829">
    <property type="term" value="C:cytosol"/>
    <property type="evidence" value="ECO:0007669"/>
    <property type="project" value="TreeGrafter"/>
</dbReference>
<dbReference type="InterPro" id="IPR008927">
    <property type="entry name" value="6-PGluconate_DH-like_C_sf"/>
</dbReference>
<dbReference type="InterPro" id="IPR013131">
    <property type="entry name" value="Mannitol_DH_N"/>
</dbReference>
<keyword evidence="10" id="KW-1185">Reference proteome</keyword>
<sequence length="374" mass="43360">MKILHYGAGNIGRGFIAPILLNSGFVTEFYFIDNNKELINKLKNSKEYKIKYLDESNKVDTVKGYKALLSNELESNLSLETIDVITTSIGSGNLKHIISQVISIIEAKQKSNTPLIIMCCENGEKVSSFFKNQIEEHHVINNDLIKFVDVMVDRIVPNEVSDDLSIKVEPYYSWVANEDAWPEQTNKFETITYTNNIDAEICKKVWMLNGAHAAIAWKEWTLTKFEKKYINITLNDAKDHTLLYFLQDYLKEISEIVSVEFNYDKEKLEDFIETIIKRFTNNYIKDDFERVARNTIKKLQLDERIMKPFLIAKKNDISFVKLKETIKNAFSYNNTNDEDGTIIQSLLQENKSLDYIIKKLVENIDDSIIQLITN</sequence>
<dbReference type="KEGG" id="sapi:SAPIS_v1c01390"/>
<dbReference type="STRING" id="1276258.SAPIS_v1c01390"/>
<keyword evidence="5" id="KW-0520">NAD</keyword>
<dbReference type="Gene3D" id="1.10.1040.10">
    <property type="entry name" value="N-(1-d-carboxylethyl)-l-norvaline Dehydrogenase, domain 2"/>
    <property type="match status" value="1"/>
</dbReference>
<evidence type="ECO:0000259" key="7">
    <source>
        <dbReference type="Pfam" id="PF01232"/>
    </source>
</evidence>
<dbReference type="OrthoDB" id="271711at2"/>
<dbReference type="InterPro" id="IPR013118">
    <property type="entry name" value="Mannitol_DH_C"/>
</dbReference>
<dbReference type="EC" id="1.1.1.17" evidence="2"/>
<reference evidence="9 10" key="1">
    <citation type="journal article" date="2014" name="Genome Announc.">
        <title>Complete Genome Sequence of Spiroplasma apis B31T (ATCC 33834), a Bacterium Associated with May Disease of Honeybees (Apis mellifera).</title>
        <authorList>
            <person name="Ku C."/>
            <person name="Lo W.S."/>
            <person name="Chen L.L."/>
            <person name="Kuo C.H."/>
        </authorList>
    </citation>
    <scope>NUCLEOTIDE SEQUENCE [LARGE SCALE GENOMIC DNA]</scope>
    <source>
        <strain evidence="9">B31</strain>
    </source>
</reference>
<dbReference type="InterPro" id="IPR023027">
    <property type="entry name" value="Mannitol_DH_CS"/>
</dbReference>
<organism evidence="9 10">
    <name type="scientific">Spiroplasma apis B31</name>
    <dbReference type="NCBI Taxonomy" id="1276258"/>
    <lineage>
        <taxon>Bacteria</taxon>
        <taxon>Bacillati</taxon>
        <taxon>Mycoplasmatota</taxon>
        <taxon>Mollicutes</taxon>
        <taxon>Entomoplasmatales</taxon>
        <taxon>Spiroplasmataceae</taxon>
        <taxon>Spiroplasma</taxon>
    </lineage>
</organism>
<dbReference type="Pfam" id="PF08125">
    <property type="entry name" value="Mannitol_dh_C"/>
    <property type="match status" value="1"/>
</dbReference>
<evidence type="ECO:0000259" key="8">
    <source>
        <dbReference type="Pfam" id="PF08125"/>
    </source>
</evidence>
<evidence type="ECO:0000256" key="5">
    <source>
        <dbReference type="ARBA" id="ARBA00023027"/>
    </source>
</evidence>
<dbReference type="InterPro" id="IPR036291">
    <property type="entry name" value="NAD(P)-bd_dom_sf"/>
</dbReference>
<dbReference type="RefSeq" id="WP_023788919.1">
    <property type="nucleotide sequence ID" value="NC_022998.1"/>
</dbReference>
<protein>
    <recommendedName>
        <fullName evidence="3">Mannitol-1-phosphate 5-dehydrogenase</fullName>
        <ecNumber evidence="2">1.1.1.17</ecNumber>
    </recommendedName>
</protein>
<dbReference type="Gene3D" id="3.40.50.720">
    <property type="entry name" value="NAD(P)-binding Rossmann-like Domain"/>
    <property type="match status" value="1"/>
</dbReference>
<dbReference type="PATRIC" id="fig|1276258.3.peg.134"/>
<gene>
    <name evidence="9" type="primary">mtlD</name>
    <name evidence="9" type="ORF">SAPIS_v1c01390</name>
</gene>
<dbReference type="EMBL" id="CP006682">
    <property type="protein sequence ID" value="AHB35985.1"/>
    <property type="molecule type" value="Genomic_DNA"/>
</dbReference>
<dbReference type="PANTHER" id="PTHR30524:SF0">
    <property type="entry name" value="ALTRONATE OXIDOREDUCTASE-RELATED"/>
    <property type="match status" value="1"/>
</dbReference>
<evidence type="ECO:0000256" key="2">
    <source>
        <dbReference type="ARBA" id="ARBA00012939"/>
    </source>
</evidence>
<comment type="catalytic activity">
    <reaction evidence="6">
        <text>D-mannitol 1-phosphate + NAD(+) = beta-D-fructose 6-phosphate + NADH + H(+)</text>
        <dbReference type="Rhea" id="RHEA:19661"/>
        <dbReference type="ChEBI" id="CHEBI:15378"/>
        <dbReference type="ChEBI" id="CHEBI:57540"/>
        <dbReference type="ChEBI" id="CHEBI:57634"/>
        <dbReference type="ChEBI" id="CHEBI:57945"/>
        <dbReference type="ChEBI" id="CHEBI:61381"/>
        <dbReference type="EC" id="1.1.1.17"/>
    </reaction>
</comment>
<evidence type="ECO:0000256" key="4">
    <source>
        <dbReference type="ARBA" id="ARBA00023002"/>
    </source>
</evidence>
<comment type="similarity">
    <text evidence="1">Belongs to the mannitol dehydrogenase family.</text>
</comment>
<name>V5RJN3_SPIAP</name>
<evidence type="ECO:0000256" key="3">
    <source>
        <dbReference type="ARBA" id="ARBA00016219"/>
    </source>
</evidence>
<dbReference type="InterPro" id="IPR013328">
    <property type="entry name" value="6PGD_dom2"/>
</dbReference>
<dbReference type="GO" id="GO:0008926">
    <property type="term" value="F:mannitol-1-phosphate 5-dehydrogenase activity"/>
    <property type="evidence" value="ECO:0007669"/>
    <property type="project" value="UniProtKB-EC"/>
</dbReference>
<keyword evidence="4" id="KW-0560">Oxidoreductase</keyword>
<dbReference type="PRINTS" id="PR00084">
    <property type="entry name" value="MTLDHDRGNASE"/>
</dbReference>
<evidence type="ECO:0000313" key="10">
    <source>
        <dbReference type="Proteomes" id="UP000018550"/>
    </source>
</evidence>
<dbReference type="AlphaFoldDB" id="V5RJN3"/>
<dbReference type="PANTHER" id="PTHR30524">
    <property type="entry name" value="MANNITOL-1-PHOSPHATE 5-DEHYDROGENASE"/>
    <property type="match status" value="1"/>
</dbReference>
<dbReference type="Proteomes" id="UP000018550">
    <property type="component" value="Chromosome"/>
</dbReference>
<dbReference type="InterPro" id="IPR000669">
    <property type="entry name" value="Mannitol_DH"/>
</dbReference>
<evidence type="ECO:0000256" key="1">
    <source>
        <dbReference type="ARBA" id="ARBA00006541"/>
    </source>
</evidence>
<dbReference type="SUPFAM" id="SSF48179">
    <property type="entry name" value="6-phosphogluconate dehydrogenase C-terminal domain-like"/>
    <property type="match status" value="1"/>
</dbReference>
<dbReference type="HOGENOM" id="CLU_036089_0_1_14"/>
<dbReference type="eggNOG" id="COG0246">
    <property type="taxonomic scope" value="Bacteria"/>
</dbReference>
<dbReference type="GO" id="GO:0019592">
    <property type="term" value="P:mannitol catabolic process"/>
    <property type="evidence" value="ECO:0007669"/>
    <property type="project" value="TreeGrafter"/>
</dbReference>
<evidence type="ECO:0000256" key="6">
    <source>
        <dbReference type="ARBA" id="ARBA00048615"/>
    </source>
</evidence>
<dbReference type="SUPFAM" id="SSF51735">
    <property type="entry name" value="NAD(P)-binding Rossmann-fold domains"/>
    <property type="match status" value="1"/>
</dbReference>
<proteinExistence type="inferred from homology"/>
<feature type="domain" description="Mannitol dehydrogenase C-terminal" evidence="8">
    <location>
        <begin position="201"/>
        <end position="344"/>
    </location>
</feature>
<dbReference type="Pfam" id="PF01232">
    <property type="entry name" value="Mannitol_dh"/>
    <property type="match status" value="1"/>
</dbReference>
<accession>V5RJN3</accession>
<evidence type="ECO:0000313" key="9">
    <source>
        <dbReference type="EMBL" id="AHB35985.1"/>
    </source>
</evidence>